<comment type="caution">
    <text evidence="5">The sequence shown here is derived from an EMBL/GenBank/DDBJ whole genome shotgun (WGS) entry which is preliminary data.</text>
</comment>
<proteinExistence type="predicted"/>
<sequence length="218" mass="23297">MSYWDHRRPVRRARSVDEESIARDCVDLLDEGGLQALTIRAAARRLGIAAPSLYTRVDSVSDLADLALDAALGDDADMARAVAEEEVEGLLVAYYRHLVLHPWACQVIAMRPPRGPHCLRLSERLVALLVEGGASDPLETAYALTNLVIGSAVTSAAVASESASPVDPAVAPTYARLHARSRSADPEQTLVAGIAALRNRSPGGEARRAKRLADNDDG</sequence>
<keyword evidence="6" id="KW-1185">Reference proteome</keyword>
<dbReference type="EMBL" id="JACHWU010000001">
    <property type="protein sequence ID" value="MBB3049833.1"/>
    <property type="molecule type" value="Genomic_DNA"/>
</dbReference>
<protein>
    <submittedName>
        <fullName evidence="5">AcrR family transcriptional regulator</fullName>
    </submittedName>
</protein>
<evidence type="ECO:0000313" key="5">
    <source>
        <dbReference type="EMBL" id="MBB3049833.1"/>
    </source>
</evidence>
<dbReference type="InterPro" id="IPR004111">
    <property type="entry name" value="Repressor_TetR_C"/>
</dbReference>
<evidence type="ECO:0000256" key="2">
    <source>
        <dbReference type="ARBA" id="ARBA00023163"/>
    </source>
</evidence>
<dbReference type="Gene3D" id="1.10.357.10">
    <property type="entry name" value="Tetracycline Repressor, domain 2"/>
    <property type="match status" value="1"/>
</dbReference>
<dbReference type="Pfam" id="PF02909">
    <property type="entry name" value="TetR_C_1"/>
    <property type="match status" value="1"/>
</dbReference>
<dbReference type="Proteomes" id="UP000550714">
    <property type="component" value="Unassembled WGS sequence"/>
</dbReference>
<feature type="domain" description="Tetracycline repressor TetR C-terminal" evidence="4">
    <location>
        <begin position="91"/>
        <end position="157"/>
    </location>
</feature>
<dbReference type="InterPro" id="IPR009057">
    <property type="entry name" value="Homeodomain-like_sf"/>
</dbReference>
<organism evidence="5 6">
    <name type="scientific">Prauserella isguenensis</name>
    <dbReference type="NCBI Taxonomy" id="1470180"/>
    <lineage>
        <taxon>Bacteria</taxon>
        <taxon>Bacillati</taxon>
        <taxon>Actinomycetota</taxon>
        <taxon>Actinomycetes</taxon>
        <taxon>Pseudonocardiales</taxon>
        <taxon>Pseudonocardiaceae</taxon>
        <taxon>Prauserella</taxon>
    </lineage>
</organism>
<dbReference type="SUPFAM" id="SSF46689">
    <property type="entry name" value="Homeodomain-like"/>
    <property type="match status" value="1"/>
</dbReference>
<dbReference type="SUPFAM" id="SSF48498">
    <property type="entry name" value="Tetracyclin repressor-like, C-terminal domain"/>
    <property type="match status" value="1"/>
</dbReference>
<evidence type="ECO:0000259" key="4">
    <source>
        <dbReference type="Pfam" id="PF02909"/>
    </source>
</evidence>
<dbReference type="InterPro" id="IPR036271">
    <property type="entry name" value="Tet_transcr_reg_TetR-rel_C_sf"/>
</dbReference>
<gene>
    <name evidence="5" type="ORF">FHS23_000828</name>
</gene>
<feature type="compositionally biased region" description="Basic and acidic residues" evidence="3">
    <location>
        <begin position="205"/>
        <end position="218"/>
    </location>
</feature>
<dbReference type="AlphaFoldDB" id="A0A839RXJ6"/>
<dbReference type="RefSeq" id="WP_183648005.1">
    <property type="nucleotide sequence ID" value="NZ_JACHWU010000001.1"/>
</dbReference>
<name>A0A839RXJ6_9PSEU</name>
<reference evidence="5 6" key="1">
    <citation type="submission" date="2020-08" db="EMBL/GenBank/DDBJ databases">
        <title>Genomic Encyclopedia of Type Strains, Phase III (KMG-III): the genomes of soil and plant-associated and newly described type strains.</title>
        <authorList>
            <person name="Whitman W."/>
        </authorList>
    </citation>
    <scope>NUCLEOTIDE SEQUENCE [LARGE SCALE GENOMIC DNA]</scope>
    <source>
        <strain evidence="5 6">CECT 8577</strain>
    </source>
</reference>
<dbReference type="Gene3D" id="1.10.10.60">
    <property type="entry name" value="Homeodomain-like"/>
    <property type="match status" value="1"/>
</dbReference>
<evidence type="ECO:0000256" key="1">
    <source>
        <dbReference type="ARBA" id="ARBA00023015"/>
    </source>
</evidence>
<evidence type="ECO:0000256" key="3">
    <source>
        <dbReference type="SAM" id="MobiDB-lite"/>
    </source>
</evidence>
<accession>A0A839RXJ6</accession>
<dbReference type="GO" id="GO:0045892">
    <property type="term" value="P:negative regulation of DNA-templated transcription"/>
    <property type="evidence" value="ECO:0007669"/>
    <property type="project" value="InterPro"/>
</dbReference>
<evidence type="ECO:0000313" key="6">
    <source>
        <dbReference type="Proteomes" id="UP000550714"/>
    </source>
</evidence>
<keyword evidence="2" id="KW-0804">Transcription</keyword>
<feature type="region of interest" description="Disordered" evidence="3">
    <location>
        <begin position="196"/>
        <end position="218"/>
    </location>
</feature>
<keyword evidence="1" id="KW-0805">Transcription regulation</keyword>